<keyword evidence="4" id="KW-1185">Reference proteome</keyword>
<dbReference type="AlphaFoldDB" id="A0A3N2DAV0"/>
<evidence type="ECO:0000313" key="4">
    <source>
        <dbReference type="Proteomes" id="UP000275356"/>
    </source>
</evidence>
<feature type="region of interest" description="Disordered" evidence="1">
    <location>
        <begin position="1"/>
        <end position="20"/>
    </location>
</feature>
<protein>
    <submittedName>
        <fullName evidence="3">Putative pyrroloquinoline-quinone binding quinoprotein</fullName>
    </submittedName>
</protein>
<dbReference type="InterPro" id="IPR011047">
    <property type="entry name" value="Quinoprotein_ADH-like_sf"/>
</dbReference>
<feature type="compositionally biased region" description="Low complexity" evidence="1">
    <location>
        <begin position="1"/>
        <end position="18"/>
    </location>
</feature>
<organism evidence="3 4">
    <name type="scientific">Salana multivorans</name>
    <dbReference type="NCBI Taxonomy" id="120377"/>
    <lineage>
        <taxon>Bacteria</taxon>
        <taxon>Bacillati</taxon>
        <taxon>Actinomycetota</taxon>
        <taxon>Actinomycetes</taxon>
        <taxon>Micrococcales</taxon>
        <taxon>Beutenbergiaceae</taxon>
        <taxon>Salana</taxon>
    </lineage>
</organism>
<proteinExistence type="predicted"/>
<reference evidence="3 4" key="1">
    <citation type="submission" date="2018-11" db="EMBL/GenBank/DDBJ databases">
        <title>Sequencing the genomes of 1000 actinobacteria strains.</title>
        <authorList>
            <person name="Klenk H.-P."/>
        </authorList>
    </citation>
    <scope>NUCLEOTIDE SEQUENCE [LARGE SCALE GENOMIC DNA]</scope>
    <source>
        <strain evidence="3 4">DSM 13521</strain>
    </source>
</reference>
<keyword evidence="2" id="KW-0472">Membrane</keyword>
<dbReference type="EMBL" id="RKHQ01000001">
    <property type="protein sequence ID" value="ROR96842.1"/>
    <property type="molecule type" value="Genomic_DNA"/>
</dbReference>
<keyword evidence="2" id="KW-1133">Transmembrane helix</keyword>
<dbReference type="RefSeq" id="WP_170169381.1">
    <property type="nucleotide sequence ID" value="NZ_RKHQ01000001.1"/>
</dbReference>
<keyword evidence="2" id="KW-0812">Transmembrane</keyword>
<dbReference type="SUPFAM" id="SSF50998">
    <property type="entry name" value="Quinoprotein alcohol dehydrogenase-like"/>
    <property type="match status" value="1"/>
</dbReference>
<gene>
    <name evidence="3" type="ORF">EDD28_1433</name>
</gene>
<dbReference type="Proteomes" id="UP000275356">
    <property type="component" value="Unassembled WGS sequence"/>
</dbReference>
<evidence type="ECO:0000256" key="1">
    <source>
        <dbReference type="SAM" id="MobiDB-lite"/>
    </source>
</evidence>
<accession>A0A3N2DAV0</accession>
<sequence length="491" mass="51427">MSTATSTAGTTTGYATTSKPRSGKPGVGFYVGMAVVAMLFIGGMVRGCGSDSTTVVDPDPAPTYSQDRDATRPTADQLLDPVPLEPSWTTDLDGAIRYALDGSTEWKPQIILGESTWVVGIGEYDTPVDTLVGLDAATGEQVWSATLEGAVCADEDGFEQILCLDAPGGLGPQGGRSTAMSLVAVGMDDGVTESHDVDLGSVRSVHRTDEGLLVYSDSTQGADAMMSLVSPTGEVLWSTPVLAGDEPTTLSESEVTSFSWLELADSAVALTTTSAFVSVDPATGPVAPPVSCPLLASDGQALYCRSYYPDQGVVSYDSRAEQRWLATGLELVYPYSSTPSPVVVGDGNEYPADETLAMDWSTGSVTGTGVELLASDDDPDSWYWSSGSPGRPVLVETWYDPSLMRLTALDDEGRPLWSLVGDGYPAMPPVVTLSDGREVVLVQIAGDLAAIDWNTGEQIAVYDDGGYGTIEQGPSGVAQVQYASVSRLELG</sequence>
<name>A0A3N2DAV0_9MICO</name>
<comment type="caution">
    <text evidence="3">The sequence shown here is derived from an EMBL/GenBank/DDBJ whole genome shotgun (WGS) entry which is preliminary data.</text>
</comment>
<feature type="transmembrane region" description="Helical" evidence="2">
    <location>
        <begin position="27"/>
        <end position="45"/>
    </location>
</feature>
<feature type="region of interest" description="Disordered" evidence="1">
    <location>
        <begin position="51"/>
        <end position="78"/>
    </location>
</feature>
<evidence type="ECO:0000313" key="3">
    <source>
        <dbReference type="EMBL" id="ROR96842.1"/>
    </source>
</evidence>
<evidence type="ECO:0000256" key="2">
    <source>
        <dbReference type="SAM" id="Phobius"/>
    </source>
</evidence>